<dbReference type="GO" id="GO:0005886">
    <property type="term" value="C:plasma membrane"/>
    <property type="evidence" value="ECO:0007669"/>
    <property type="project" value="UniProtKB-SubCell"/>
</dbReference>
<comment type="similarity">
    <text evidence="3 16">Belongs to the AlaDH/PNT family.</text>
</comment>
<dbReference type="GO" id="GO:0008750">
    <property type="term" value="F:proton-translocating NAD(P)+ transhydrogenase activity"/>
    <property type="evidence" value="ECO:0007669"/>
    <property type="project" value="UniProtKB-EC"/>
</dbReference>
<evidence type="ECO:0000256" key="14">
    <source>
        <dbReference type="ARBA" id="ARBA00048202"/>
    </source>
</evidence>
<evidence type="ECO:0000256" key="11">
    <source>
        <dbReference type="ARBA" id="ARBA00022989"/>
    </source>
</evidence>
<evidence type="ECO:0000256" key="7">
    <source>
        <dbReference type="ARBA" id="ARBA00022692"/>
    </source>
</evidence>
<evidence type="ECO:0000256" key="6">
    <source>
        <dbReference type="ARBA" id="ARBA00022519"/>
    </source>
</evidence>
<evidence type="ECO:0000256" key="4">
    <source>
        <dbReference type="ARBA" id="ARBA00012943"/>
    </source>
</evidence>
<keyword evidence="8 16" id="KW-0547">Nucleotide-binding</keyword>
<evidence type="ECO:0000313" key="21">
    <source>
        <dbReference type="EMBL" id="SPJ32982.1"/>
    </source>
</evidence>
<dbReference type="SMART" id="SM01003">
    <property type="entry name" value="AlaDh_PNT_N"/>
    <property type="match status" value="1"/>
</dbReference>
<keyword evidence="13 18" id="KW-0472">Membrane</keyword>
<feature type="transmembrane region" description="Helical" evidence="18">
    <location>
        <begin position="445"/>
        <end position="464"/>
    </location>
</feature>
<dbReference type="PROSITE" id="PS00837">
    <property type="entry name" value="ALADH_PNT_2"/>
    <property type="match status" value="1"/>
</dbReference>
<dbReference type="InterPro" id="IPR007886">
    <property type="entry name" value="AlaDH/PNT_N"/>
</dbReference>
<keyword evidence="22" id="KW-1185">Reference proteome</keyword>
<dbReference type="AlphaFoldDB" id="A0A2R8CJI5"/>
<accession>A0A2R8CJI5</accession>
<dbReference type="GO" id="GO:0050661">
    <property type="term" value="F:NADP binding"/>
    <property type="evidence" value="ECO:0007669"/>
    <property type="project" value="TreeGrafter"/>
</dbReference>
<evidence type="ECO:0000256" key="15">
    <source>
        <dbReference type="ARBA" id="ARBA00071831"/>
    </source>
</evidence>
<dbReference type="Gene3D" id="3.40.50.720">
    <property type="entry name" value="NAD(P)-binding Rossmann-like Domain"/>
    <property type="match status" value="2"/>
</dbReference>
<keyword evidence="9 16" id="KW-0521">NADP</keyword>
<feature type="transmembrane region" description="Helical" evidence="18">
    <location>
        <begin position="520"/>
        <end position="542"/>
    </location>
</feature>
<feature type="domain" description="Alanine dehydrogenase/pyridine nucleotide transhydrogenase NAD(H)-binding" evidence="19">
    <location>
        <begin position="178"/>
        <end position="345"/>
    </location>
</feature>
<dbReference type="GO" id="GO:0006740">
    <property type="term" value="P:NADPH regeneration"/>
    <property type="evidence" value="ECO:0007669"/>
    <property type="project" value="TreeGrafter"/>
</dbReference>
<evidence type="ECO:0000256" key="9">
    <source>
        <dbReference type="ARBA" id="ARBA00022857"/>
    </source>
</evidence>
<feature type="domain" description="Alanine dehydrogenase/pyridine nucleotide transhydrogenase N-terminal" evidence="20">
    <location>
        <begin position="34"/>
        <end position="169"/>
    </location>
</feature>
<comment type="subcellular location">
    <subcellularLocation>
        <location evidence="2">Cell inner membrane</location>
        <topology evidence="2">Multi-pass membrane protein</topology>
    </subcellularLocation>
</comment>
<dbReference type="Pfam" id="PF05222">
    <property type="entry name" value="AlaDh_PNT_N"/>
    <property type="match status" value="1"/>
</dbReference>
<dbReference type="EC" id="7.1.1.1" evidence="4 16"/>
<evidence type="ECO:0000313" key="22">
    <source>
        <dbReference type="Proteomes" id="UP000244934"/>
    </source>
</evidence>
<dbReference type="InterPro" id="IPR036291">
    <property type="entry name" value="NAD(P)-bd_dom_sf"/>
</dbReference>
<dbReference type="Pfam" id="PF12769">
    <property type="entry name" value="PNTB_4TM"/>
    <property type="match status" value="1"/>
</dbReference>
<evidence type="ECO:0000256" key="18">
    <source>
        <dbReference type="SAM" id="Phobius"/>
    </source>
</evidence>
<feature type="transmembrane region" description="Helical" evidence="18">
    <location>
        <begin position="495"/>
        <end position="514"/>
    </location>
</feature>
<dbReference type="Pfam" id="PF01262">
    <property type="entry name" value="AlaDh_PNT_C"/>
    <property type="match status" value="1"/>
</dbReference>
<name>A0A2R8CJI5_9GAMM</name>
<dbReference type="Proteomes" id="UP000244934">
    <property type="component" value="Unassembled WGS sequence"/>
</dbReference>
<evidence type="ECO:0000256" key="1">
    <source>
        <dbReference type="ARBA" id="ARBA00003943"/>
    </source>
</evidence>
<feature type="compositionally biased region" description="Basic and acidic residues" evidence="17">
    <location>
        <begin position="418"/>
        <end position="432"/>
    </location>
</feature>
<dbReference type="PIRSF" id="PIRSF000203">
    <property type="entry name" value="NADP_transhydrogenase_alpha"/>
    <property type="match status" value="1"/>
</dbReference>
<comment type="catalytic activity">
    <reaction evidence="14 16">
        <text>NAD(+) + NADPH + H(+)(in) = NADH + NADP(+) + H(+)(out)</text>
        <dbReference type="Rhea" id="RHEA:47992"/>
        <dbReference type="ChEBI" id="CHEBI:15378"/>
        <dbReference type="ChEBI" id="CHEBI:57540"/>
        <dbReference type="ChEBI" id="CHEBI:57783"/>
        <dbReference type="ChEBI" id="CHEBI:57945"/>
        <dbReference type="ChEBI" id="CHEBI:58349"/>
        <dbReference type="EC" id="7.1.1.1"/>
    </reaction>
</comment>
<dbReference type="GO" id="GO:0016491">
    <property type="term" value="F:oxidoreductase activity"/>
    <property type="evidence" value="ECO:0007669"/>
    <property type="project" value="UniProtKB-KW"/>
</dbReference>
<sequence>MAHACARGCAFNKSRSSRQMARFSHQRGTRVKIGAPKESARGEARVALTPESATQIQKLGHACLVETGAGVAAGFDDQAYRDAGVTIVESAQALFDDADIVIKVREPSEQEAERLRKGQTLIAFFWPAQNEAMLEKCRARGATVIAMDMVPRISRAQKMDALSSMANIAGYRAVIEAGNNFGRFFTGQVTAAGKVPPAKVLVIGAGVAGLAAIGTATSLGAVVRAFDVRPEVSEQIESMGAEFLFLDFDNAQDGSESGGYASPSSPEFREKQLECFRAQASDVDIVITTALIPGRPAPKLWLEDMVAAMKPGSVVIDLAAEKGGNCDLTRADERVVSDNGVVVVGYTDYPSRMATQSSLLYATNIRHMLTDLTPDKDGVIQHNMEDDVIRGATVTHQGEVTFPPPPPKTKAIGAAKPKAKEKEPTAEEKRALESAQFKSQTKRQVGMLAIGGALMLLLGEVAPASFMQHFIVFVLSCFIGFQVIWKVSHSLHTPLMAVTNAISGIIILGAVLQIGSGSVIVGILASISVLIATINIVGGFLVTRRMLAMFQKS</sequence>
<evidence type="ECO:0000256" key="3">
    <source>
        <dbReference type="ARBA" id="ARBA00005689"/>
    </source>
</evidence>
<keyword evidence="12 16" id="KW-0520">NAD</keyword>
<feature type="transmembrane region" description="Helical" evidence="18">
    <location>
        <begin position="470"/>
        <end position="488"/>
    </location>
</feature>
<dbReference type="InterPro" id="IPR024605">
    <property type="entry name" value="NADP_transhyd_a_C"/>
</dbReference>
<keyword evidence="6" id="KW-0997">Cell inner membrane</keyword>
<dbReference type="CDD" id="cd05304">
    <property type="entry name" value="Rubrum_tdh"/>
    <property type="match status" value="1"/>
</dbReference>
<evidence type="ECO:0000259" key="19">
    <source>
        <dbReference type="SMART" id="SM01002"/>
    </source>
</evidence>
<evidence type="ECO:0000256" key="2">
    <source>
        <dbReference type="ARBA" id="ARBA00004429"/>
    </source>
</evidence>
<keyword evidence="10 16" id="KW-1278">Translocase</keyword>
<evidence type="ECO:0000256" key="17">
    <source>
        <dbReference type="SAM" id="MobiDB-lite"/>
    </source>
</evidence>
<dbReference type="EMBL" id="ONZI01000001">
    <property type="protein sequence ID" value="SPJ32982.1"/>
    <property type="molecule type" value="Genomic_DNA"/>
</dbReference>
<evidence type="ECO:0000259" key="20">
    <source>
        <dbReference type="SMART" id="SM01003"/>
    </source>
</evidence>
<dbReference type="NCBIfam" id="NF006942">
    <property type="entry name" value="PRK09424.1"/>
    <property type="match status" value="1"/>
</dbReference>
<dbReference type="InterPro" id="IPR007698">
    <property type="entry name" value="AlaDH/PNT_NAD(H)-bd"/>
</dbReference>
<evidence type="ECO:0000256" key="5">
    <source>
        <dbReference type="ARBA" id="ARBA00022475"/>
    </source>
</evidence>
<dbReference type="InterPro" id="IPR008143">
    <property type="entry name" value="Ala_DH/PNT_CS2"/>
</dbReference>
<keyword evidence="7 18" id="KW-0812">Transmembrane</keyword>
<dbReference type="SUPFAM" id="SSF51735">
    <property type="entry name" value="NAD(P)-binding Rossmann-fold domains"/>
    <property type="match status" value="1"/>
</dbReference>
<dbReference type="NCBIfam" id="TIGR00561">
    <property type="entry name" value="pntA"/>
    <property type="match status" value="1"/>
</dbReference>
<dbReference type="FunFam" id="3.40.50.720:FF:000028">
    <property type="entry name" value="NAD(P) transhydrogenase subunit alpha"/>
    <property type="match status" value="1"/>
</dbReference>
<keyword evidence="11 18" id="KW-1133">Transmembrane helix</keyword>
<evidence type="ECO:0000256" key="12">
    <source>
        <dbReference type="ARBA" id="ARBA00023027"/>
    </source>
</evidence>
<evidence type="ECO:0000256" key="16">
    <source>
        <dbReference type="PIRNR" id="PIRNR000203"/>
    </source>
</evidence>
<feature type="region of interest" description="Disordered" evidence="17">
    <location>
        <begin position="399"/>
        <end position="437"/>
    </location>
</feature>
<evidence type="ECO:0000256" key="13">
    <source>
        <dbReference type="ARBA" id="ARBA00023136"/>
    </source>
</evidence>
<protein>
    <recommendedName>
        <fullName evidence="15 16">NAD(P) transhydrogenase subunit alpha</fullName>
        <ecNumber evidence="4 16">7.1.1.1</ecNumber>
    </recommendedName>
</protein>
<organism evidence="21 22">
    <name type="scientific">Kushneria phyllosphaerae</name>
    <dbReference type="NCBI Taxonomy" id="2100822"/>
    <lineage>
        <taxon>Bacteria</taxon>
        <taxon>Pseudomonadati</taxon>
        <taxon>Pseudomonadota</taxon>
        <taxon>Gammaproteobacteria</taxon>
        <taxon>Oceanospirillales</taxon>
        <taxon>Halomonadaceae</taxon>
        <taxon>Kushneria</taxon>
    </lineage>
</organism>
<comment type="function">
    <text evidence="1 16">The transhydrogenation between NADH and NADP is coupled to respiration and ATP hydrolysis and functions as a proton pump across the membrane.</text>
</comment>
<reference evidence="22" key="1">
    <citation type="submission" date="2018-03" db="EMBL/GenBank/DDBJ databases">
        <authorList>
            <person name="Navarro De La Torre S."/>
        </authorList>
    </citation>
    <scope>NUCLEOTIDE SEQUENCE [LARGE SCALE GENOMIC DNA]</scope>
    <source>
        <strain evidence="22">EAod3</strain>
    </source>
</reference>
<dbReference type="PANTHER" id="PTHR10160:SF19">
    <property type="entry name" value="PROTON-TRANSLOCATING NAD(P)(+) TRANSHYDROGENASE"/>
    <property type="match status" value="1"/>
</dbReference>
<keyword evidence="5" id="KW-1003">Cell membrane</keyword>
<dbReference type="InterPro" id="IPR026255">
    <property type="entry name" value="NADP_transhyd_a"/>
</dbReference>
<evidence type="ECO:0000256" key="8">
    <source>
        <dbReference type="ARBA" id="ARBA00022741"/>
    </source>
</evidence>
<proteinExistence type="inferred from homology"/>
<keyword evidence="21" id="KW-0560">Oxidoreductase</keyword>
<dbReference type="SUPFAM" id="SSF52283">
    <property type="entry name" value="Formate/glycerate dehydrogenase catalytic domain-like"/>
    <property type="match status" value="1"/>
</dbReference>
<dbReference type="SMART" id="SM01002">
    <property type="entry name" value="AlaDh_PNT_C"/>
    <property type="match status" value="1"/>
</dbReference>
<dbReference type="PANTHER" id="PTHR10160">
    <property type="entry name" value="NAD(P) TRANSHYDROGENASE"/>
    <property type="match status" value="1"/>
</dbReference>
<gene>
    <name evidence="21" type="primary">pntA</name>
    <name evidence="21" type="ORF">KSP9073_00984</name>
</gene>
<evidence type="ECO:0000256" key="10">
    <source>
        <dbReference type="ARBA" id="ARBA00022967"/>
    </source>
</evidence>
<feature type="transmembrane region" description="Helical" evidence="18">
    <location>
        <begin position="200"/>
        <end position="223"/>
    </location>
</feature>